<protein>
    <submittedName>
        <fullName evidence="1">Uncharacterized protein</fullName>
    </submittedName>
</protein>
<proteinExistence type="predicted"/>
<accession>A0ABV2DF79</accession>
<gene>
    <name evidence="1" type="ORF">ABVQ20_16995</name>
</gene>
<dbReference type="Gene3D" id="1.10.357.10">
    <property type="entry name" value="Tetracycline Repressor, domain 2"/>
    <property type="match status" value="1"/>
</dbReference>
<dbReference type="RefSeq" id="WP_354460669.1">
    <property type="nucleotide sequence ID" value="NZ_JBEWSZ010000001.1"/>
</dbReference>
<comment type="caution">
    <text evidence="1">The sequence shown here is derived from an EMBL/GenBank/DDBJ whole genome shotgun (WGS) entry which is preliminary data.</text>
</comment>
<name>A0ABV2DF79_9HYPH</name>
<reference evidence="1 2" key="1">
    <citation type="submission" date="2024-06" db="EMBL/GenBank/DDBJ databases">
        <authorList>
            <person name="Kim D.-U."/>
        </authorList>
    </citation>
    <scope>NUCLEOTIDE SEQUENCE [LARGE SCALE GENOMIC DNA]</scope>
    <source>
        <strain evidence="1 2">KACC15460</strain>
    </source>
</reference>
<keyword evidence="2" id="KW-1185">Reference proteome</keyword>
<dbReference type="Proteomes" id="UP001548832">
    <property type="component" value="Unassembled WGS sequence"/>
</dbReference>
<dbReference type="EMBL" id="JBEWSZ010000001">
    <property type="protein sequence ID" value="MET2828678.1"/>
    <property type="molecule type" value="Genomic_DNA"/>
</dbReference>
<evidence type="ECO:0000313" key="2">
    <source>
        <dbReference type="Proteomes" id="UP001548832"/>
    </source>
</evidence>
<sequence length="73" mass="8296">MLLTFQRGFEAAQANGDLAGLWTAETASTTLQCFMSGMLNDWLSYDFNAEFAETLRRSLQKLLTCFRADHQIQ</sequence>
<organism evidence="1 2">
    <name type="scientific">Mesorhizobium shangrilense</name>
    <dbReference type="NCBI Taxonomy" id="460060"/>
    <lineage>
        <taxon>Bacteria</taxon>
        <taxon>Pseudomonadati</taxon>
        <taxon>Pseudomonadota</taxon>
        <taxon>Alphaproteobacteria</taxon>
        <taxon>Hyphomicrobiales</taxon>
        <taxon>Phyllobacteriaceae</taxon>
        <taxon>Mesorhizobium</taxon>
    </lineage>
</organism>
<evidence type="ECO:0000313" key="1">
    <source>
        <dbReference type="EMBL" id="MET2828678.1"/>
    </source>
</evidence>